<name>A0A2P5CL72_PARAD</name>
<dbReference type="PANTHER" id="PTHR33669">
    <property type="entry name" value="PROTEIN NEGATIVE REGULATOR OF RESISTANCE"/>
    <property type="match status" value="1"/>
</dbReference>
<organism evidence="5 6">
    <name type="scientific">Parasponia andersonii</name>
    <name type="common">Sponia andersonii</name>
    <dbReference type="NCBI Taxonomy" id="3476"/>
    <lineage>
        <taxon>Eukaryota</taxon>
        <taxon>Viridiplantae</taxon>
        <taxon>Streptophyta</taxon>
        <taxon>Embryophyta</taxon>
        <taxon>Tracheophyta</taxon>
        <taxon>Spermatophyta</taxon>
        <taxon>Magnoliopsida</taxon>
        <taxon>eudicotyledons</taxon>
        <taxon>Gunneridae</taxon>
        <taxon>Pentapetalae</taxon>
        <taxon>rosids</taxon>
        <taxon>fabids</taxon>
        <taxon>Rosales</taxon>
        <taxon>Cannabaceae</taxon>
        <taxon>Parasponia</taxon>
    </lineage>
</organism>
<feature type="compositionally biased region" description="Basic and acidic residues" evidence="4">
    <location>
        <begin position="11"/>
        <end position="21"/>
    </location>
</feature>
<comment type="caution">
    <text evidence="5">The sequence shown here is derived from an EMBL/GenBank/DDBJ whole genome shotgun (WGS) entry which is preliminary data.</text>
</comment>
<evidence type="ECO:0000256" key="2">
    <source>
        <dbReference type="ARBA" id="ARBA00009937"/>
    </source>
</evidence>
<feature type="compositionally biased region" description="Basic residues" evidence="4">
    <location>
        <begin position="1"/>
        <end position="10"/>
    </location>
</feature>
<proteinExistence type="inferred from homology"/>
<dbReference type="OrthoDB" id="1304316at2759"/>
<evidence type="ECO:0000313" key="5">
    <source>
        <dbReference type="EMBL" id="PON61791.1"/>
    </source>
</evidence>
<gene>
    <name evidence="5" type="ORF">PanWU01x14_144500</name>
</gene>
<dbReference type="GO" id="GO:0005634">
    <property type="term" value="C:nucleus"/>
    <property type="evidence" value="ECO:0007669"/>
    <property type="project" value="UniProtKB-SubCell"/>
</dbReference>
<reference evidence="6" key="1">
    <citation type="submission" date="2016-06" db="EMBL/GenBank/DDBJ databases">
        <title>Parallel loss of symbiosis genes in relatives of nitrogen-fixing non-legume Parasponia.</title>
        <authorList>
            <person name="Van Velzen R."/>
            <person name="Holmer R."/>
            <person name="Bu F."/>
            <person name="Rutten L."/>
            <person name="Van Zeijl A."/>
            <person name="Liu W."/>
            <person name="Santuari L."/>
            <person name="Cao Q."/>
            <person name="Sharma T."/>
            <person name="Shen D."/>
            <person name="Roswanjaya Y."/>
            <person name="Wardhani T."/>
            <person name="Kalhor M.S."/>
            <person name="Jansen J."/>
            <person name="Van den Hoogen J."/>
            <person name="Gungor B."/>
            <person name="Hartog M."/>
            <person name="Hontelez J."/>
            <person name="Verver J."/>
            <person name="Yang W.-C."/>
            <person name="Schijlen E."/>
            <person name="Repin R."/>
            <person name="Schilthuizen M."/>
            <person name="Schranz E."/>
            <person name="Heidstra R."/>
            <person name="Miyata K."/>
            <person name="Fedorova E."/>
            <person name="Kohlen W."/>
            <person name="Bisseling T."/>
            <person name="Smit S."/>
            <person name="Geurts R."/>
        </authorList>
    </citation>
    <scope>NUCLEOTIDE SEQUENCE [LARGE SCALE GENOMIC DNA]</scope>
    <source>
        <strain evidence="6">cv. WU1-14</strain>
    </source>
</reference>
<keyword evidence="3" id="KW-0539">Nucleus</keyword>
<dbReference type="GO" id="GO:0010112">
    <property type="term" value="P:regulation of systemic acquired resistance"/>
    <property type="evidence" value="ECO:0007669"/>
    <property type="project" value="InterPro"/>
</dbReference>
<comment type="subcellular location">
    <subcellularLocation>
        <location evidence="1">Nucleus</location>
    </subcellularLocation>
</comment>
<dbReference type="PANTHER" id="PTHR33669:SF14">
    <property type="entry name" value="NRR REPRESSOR HOMOLOG 3"/>
    <property type="match status" value="1"/>
</dbReference>
<protein>
    <submittedName>
        <fullName evidence="5">NIM1-interacting protein</fullName>
    </submittedName>
</protein>
<dbReference type="Proteomes" id="UP000237105">
    <property type="component" value="Unassembled WGS sequence"/>
</dbReference>
<feature type="region of interest" description="Disordered" evidence="4">
    <location>
        <begin position="1"/>
        <end position="27"/>
    </location>
</feature>
<dbReference type="InterPro" id="IPR031425">
    <property type="entry name" value="NPR1/NH1-interacting"/>
</dbReference>
<evidence type="ECO:0000256" key="4">
    <source>
        <dbReference type="SAM" id="MobiDB-lite"/>
    </source>
</evidence>
<dbReference type="AlphaFoldDB" id="A0A2P5CL72"/>
<evidence type="ECO:0000313" key="6">
    <source>
        <dbReference type="Proteomes" id="UP000237105"/>
    </source>
</evidence>
<keyword evidence="6" id="KW-1185">Reference proteome</keyword>
<evidence type="ECO:0000256" key="3">
    <source>
        <dbReference type="ARBA" id="ARBA00023242"/>
    </source>
</evidence>
<comment type="similarity">
    <text evidence="2">Belongs to the NPR1-interactor family.</text>
</comment>
<accession>A0A2P5CL72</accession>
<dbReference type="Pfam" id="PF15699">
    <property type="entry name" value="NPR1_interact"/>
    <property type="match status" value="1"/>
</dbReference>
<dbReference type="EMBL" id="JXTB01000119">
    <property type="protein sequence ID" value="PON61791.1"/>
    <property type="molecule type" value="Genomic_DNA"/>
</dbReference>
<evidence type="ECO:0000256" key="1">
    <source>
        <dbReference type="ARBA" id="ARBA00004123"/>
    </source>
</evidence>
<sequence length="160" mass="18507">MDKGNKKRKLSHVEEHLHRIDDDDDHDEGQKIEKFYALIRSMREARDRLIMNCSDDQTLQMKQTKKLAQREENQRPLKNVSCAAWKPRFEREDFINNNEAHIDDDAGEVPTFKVPNSLPFETSSSSSYKIISSATIVPDHDQNQVQNISAKEPLDLTLSL</sequence>